<organism evidence="1 2">
    <name type="scientific">Thiomicrorhabdus immobilis</name>
    <dbReference type="NCBI Taxonomy" id="2791037"/>
    <lineage>
        <taxon>Bacteria</taxon>
        <taxon>Pseudomonadati</taxon>
        <taxon>Pseudomonadota</taxon>
        <taxon>Gammaproteobacteria</taxon>
        <taxon>Thiotrichales</taxon>
        <taxon>Piscirickettsiaceae</taxon>
        <taxon>Thiomicrorhabdus</taxon>
    </lineage>
</organism>
<name>A0ABN6CVT2_9GAMM</name>
<sequence length="93" mass="10799">MIVSYGSLKNDHKWKTYEIVTNYLESKGYKINEKSSEKTESTAKNRLITLFIELKKQNRAKFDMEQISLSELLASSQQLLSARVREVSDQHAM</sequence>
<gene>
    <name evidence="1" type="ORF">THMIRHAM_09280</name>
</gene>
<proteinExistence type="predicted"/>
<accession>A0ABN6CVT2</accession>
<evidence type="ECO:0000313" key="2">
    <source>
        <dbReference type="Proteomes" id="UP001054820"/>
    </source>
</evidence>
<evidence type="ECO:0000313" key="1">
    <source>
        <dbReference type="EMBL" id="BCN93143.1"/>
    </source>
</evidence>
<keyword evidence="2" id="KW-1185">Reference proteome</keyword>
<reference evidence="1" key="1">
    <citation type="journal article" date="2022" name="Arch. Microbiol.">
        <title>Thiomicrorhabdus immobilis sp. nov., a mesophilic sulfur-oxidizing bacterium isolated from sediment of a brackish lake in northern Japan.</title>
        <authorList>
            <person name="Kojima H."/>
            <person name="Mochizuki J."/>
            <person name="Kanda M."/>
            <person name="Watanabe T."/>
            <person name="Fukui M."/>
        </authorList>
    </citation>
    <scope>NUCLEOTIDE SEQUENCE</scope>
    <source>
        <strain evidence="1">Am19</strain>
    </source>
</reference>
<dbReference type="Proteomes" id="UP001054820">
    <property type="component" value="Chromosome"/>
</dbReference>
<protein>
    <submittedName>
        <fullName evidence="1">Uncharacterized protein</fullName>
    </submittedName>
</protein>
<dbReference type="RefSeq" id="WP_237264064.1">
    <property type="nucleotide sequence ID" value="NZ_AP024202.1"/>
</dbReference>
<dbReference type="EMBL" id="AP024202">
    <property type="protein sequence ID" value="BCN93143.1"/>
    <property type="molecule type" value="Genomic_DNA"/>
</dbReference>